<reference evidence="2 3" key="1">
    <citation type="submission" date="2019-03" db="EMBL/GenBank/DDBJ databases">
        <title>Draft genome sequences of novel Actinobacteria.</title>
        <authorList>
            <person name="Sahin N."/>
            <person name="Ay H."/>
            <person name="Saygin H."/>
        </authorList>
    </citation>
    <scope>NUCLEOTIDE SEQUENCE [LARGE SCALE GENOMIC DNA]</scope>
    <source>
        <strain evidence="2 3">JCM 13523</strain>
    </source>
</reference>
<dbReference type="Pfam" id="PF13302">
    <property type="entry name" value="Acetyltransf_3"/>
    <property type="match status" value="1"/>
</dbReference>
<sequence>MEPEVWLRELQIADIPTYVDWVSDRRLCEHAGWGHDAPRSAHEAKWHEIVGDRELTRLAALQGDELIGFVDLAGTDPDHRELGYVIGPSARWGQGLGTRVAQLGVDHGFTVLNLTYINAEAPETNEASVRILVSLGMTETDQQGSHPYLGVATPTRCFRISRESYLRQNPVPEGK</sequence>
<dbReference type="Gene3D" id="3.40.630.30">
    <property type="match status" value="1"/>
</dbReference>
<dbReference type="InterPro" id="IPR016181">
    <property type="entry name" value="Acyl_CoA_acyltransferase"/>
</dbReference>
<gene>
    <name evidence="2" type="ORF">E1263_23845</name>
</gene>
<evidence type="ECO:0000313" key="3">
    <source>
        <dbReference type="Proteomes" id="UP000295124"/>
    </source>
</evidence>
<evidence type="ECO:0000259" key="1">
    <source>
        <dbReference type="PROSITE" id="PS51186"/>
    </source>
</evidence>
<dbReference type="GO" id="GO:0016747">
    <property type="term" value="F:acyltransferase activity, transferring groups other than amino-acyl groups"/>
    <property type="evidence" value="ECO:0007669"/>
    <property type="project" value="InterPro"/>
</dbReference>
<dbReference type="AlphaFoldDB" id="A0A4V6PE54"/>
<dbReference type="SUPFAM" id="SSF55729">
    <property type="entry name" value="Acyl-CoA N-acyltransferases (Nat)"/>
    <property type="match status" value="1"/>
</dbReference>
<protein>
    <submittedName>
        <fullName evidence="2">N-acetyltransferase</fullName>
    </submittedName>
</protein>
<keyword evidence="3" id="KW-1185">Reference proteome</keyword>
<dbReference type="EMBL" id="SMKX01000075">
    <property type="protein sequence ID" value="TDD57407.1"/>
    <property type="molecule type" value="Genomic_DNA"/>
</dbReference>
<dbReference type="InterPro" id="IPR051531">
    <property type="entry name" value="N-acetyltransferase"/>
</dbReference>
<comment type="caution">
    <text evidence="2">The sequence shown here is derived from an EMBL/GenBank/DDBJ whole genome shotgun (WGS) entry which is preliminary data.</text>
</comment>
<dbReference type="InterPro" id="IPR000182">
    <property type="entry name" value="GNAT_dom"/>
</dbReference>
<name>A0A4V6PE54_9ACTN</name>
<dbReference type="RefSeq" id="WP_132171028.1">
    <property type="nucleotide sequence ID" value="NZ_SMKX01000075.1"/>
</dbReference>
<dbReference type="OrthoDB" id="9795206at2"/>
<dbReference type="PROSITE" id="PS51186">
    <property type="entry name" value="GNAT"/>
    <property type="match status" value="1"/>
</dbReference>
<organism evidence="2 3">
    <name type="scientific">Kribbella antibiotica</name>
    <dbReference type="NCBI Taxonomy" id="190195"/>
    <lineage>
        <taxon>Bacteria</taxon>
        <taxon>Bacillati</taxon>
        <taxon>Actinomycetota</taxon>
        <taxon>Actinomycetes</taxon>
        <taxon>Propionibacteriales</taxon>
        <taxon>Kribbellaceae</taxon>
        <taxon>Kribbella</taxon>
    </lineage>
</organism>
<dbReference type="PANTHER" id="PTHR43792">
    <property type="entry name" value="GNAT FAMILY, PUTATIVE (AFU_ORTHOLOGUE AFUA_3G00765)-RELATED-RELATED"/>
    <property type="match status" value="1"/>
</dbReference>
<keyword evidence="2" id="KW-0808">Transferase</keyword>
<dbReference type="Proteomes" id="UP000295124">
    <property type="component" value="Unassembled WGS sequence"/>
</dbReference>
<dbReference type="PANTHER" id="PTHR43792:SF1">
    <property type="entry name" value="N-ACETYLTRANSFERASE DOMAIN-CONTAINING PROTEIN"/>
    <property type="match status" value="1"/>
</dbReference>
<evidence type="ECO:0000313" key="2">
    <source>
        <dbReference type="EMBL" id="TDD57407.1"/>
    </source>
</evidence>
<proteinExistence type="predicted"/>
<feature type="domain" description="N-acetyltransferase" evidence="1">
    <location>
        <begin position="5"/>
        <end position="160"/>
    </location>
</feature>
<accession>A0A4V6PE54</accession>